<organism evidence="1 2">
    <name type="scientific">Candidatus Methanogaster sp</name>
    <dbReference type="NCBI Taxonomy" id="3386292"/>
    <lineage>
        <taxon>Archaea</taxon>
        <taxon>Methanobacteriati</taxon>
        <taxon>Methanobacteriota</taxon>
        <taxon>Stenosarchaea group</taxon>
        <taxon>Methanomicrobia</taxon>
        <taxon>Methanosarcinales</taxon>
        <taxon>ANME-2 cluster</taxon>
        <taxon>Candidatus Methanogasteraceae</taxon>
        <taxon>Candidatus Methanogaster</taxon>
    </lineage>
</organism>
<evidence type="ECO:0000313" key="2">
    <source>
        <dbReference type="Proteomes" id="UP000248329"/>
    </source>
</evidence>
<dbReference type="Proteomes" id="UP000248329">
    <property type="component" value="Unassembled WGS sequence"/>
</dbReference>
<dbReference type="EMBL" id="PQXF01000003">
    <property type="protein sequence ID" value="PXF61705.1"/>
    <property type="molecule type" value="Genomic_DNA"/>
</dbReference>
<gene>
    <name evidence="1" type="ORF">C4B59_02280</name>
</gene>
<name>A0AC61L5F0_9EURY</name>
<reference evidence="1" key="1">
    <citation type="submission" date="2018-01" db="EMBL/GenBank/DDBJ databases">
        <authorList>
            <person name="Krukenberg V."/>
        </authorList>
    </citation>
    <scope>NUCLEOTIDE SEQUENCE</scope>
    <source>
        <strain evidence="1">E20ANME2</strain>
    </source>
</reference>
<sequence length="299" mass="34017">MDEKEEVEAEFRELLKGVAAEEQQELESMTEGGELGFKMSEDSEAEYTNLLRQSGLDVEQLELQERKDAEATEKWIAEVTPALVMGDEQQLVLQQLAEERGMSPDQSLAGEEMEILVPVGFTISDSDAMAMDLIPPSNKVCQKAYVSTCGDGWGCVGGSTSRRICVDWWYSFRPKWTKWYNAVARVYYNGYCTVKANDKWYNCKYVRADIDIRMNAHQNNWKGWSKWNVLHVAGSNISGHRRIDTARRVNYAAILRRNDRTWIRVRTCLDVYAKGNGSCVTLDFSTGSNQICAPWLYVG</sequence>
<evidence type="ECO:0000313" key="1">
    <source>
        <dbReference type="EMBL" id="PXF61705.1"/>
    </source>
</evidence>
<protein>
    <submittedName>
        <fullName evidence="1">Uncharacterized protein</fullName>
    </submittedName>
</protein>
<accession>A0AC61L5F0</accession>
<proteinExistence type="predicted"/>
<comment type="caution">
    <text evidence="1">The sequence shown here is derived from an EMBL/GenBank/DDBJ whole genome shotgun (WGS) entry which is preliminary data.</text>
</comment>